<organism evidence="1">
    <name type="scientific">Oryza brachyantha</name>
    <name type="common">malo sina</name>
    <dbReference type="NCBI Taxonomy" id="4533"/>
    <lineage>
        <taxon>Eukaryota</taxon>
        <taxon>Viridiplantae</taxon>
        <taxon>Streptophyta</taxon>
        <taxon>Embryophyta</taxon>
        <taxon>Tracheophyta</taxon>
        <taxon>Spermatophyta</taxon>
        <taxon>Magnoliopsida</taxon>
        <taxon>Liliopsida</taxon>
        <taxon>Poales</taxon>
        <taxon>Poaceae</taxon>
        <taxon>BOP clade</taxon>
        <taxon>Oryzoideae</taxon>
        <taxon>Oryzeae</taxon>
        <taxon>Oryzinae</taxon>
        <taxon>Oryza</taxon>
    </lineage>
</organism>
<dbReference type="GO" id="GO:0016020">
    <property type="term" value="C:membrane"/>
    <property type="evidence" value="ECO:0007669"/>
    <property type="project" value="TreeGrafter"/>
</dbReference>
<dbReference type="Gene3D" id="1.10.510.10">
    <property type="entry name" value="Transferase(Phosphotransferase) domain 1"/>
    <property type="match status" value="1"/>
</dbReference>
<dbReference type="HOGENOM" id="CLU_000288_21_9_1"/>
<proteinExistence type="predicted"/>
<dbReference type="Gramene" id="OB11G23230.1">
    <property type="protein sequence ID" value="OB11G23230.1"/>
    <property type="gene ID" value="OB11G23230"/>
</dbReference>
<dbReference type="PANTHER" id="PTHR48055:SF57">
    <property type="entry name" value="PROTEIN KINASE DOMAIN-CONTAINING PROTEIN"/>
    <property type="match status" value="1"/>
</dbReference>
<evidence type="ECO:0000313" key="1">
    <source>
        <dbReference type="EnsemblPlants" id="OB11G23230.1"/>
    </source>
</evidence>
<evidence type="ECO:0008006" key="3">
    <source>
        <dbReference type="Google" id="ProtNLM"/>
    </source>
</evidence>
<protein>
    <recommendedName>
        <fullName evidence="3">Serine-threonine/tyrosine-protein kinase catalytic domain-containing protein</fullName>
    </recommendedName>
</protein>
<dbReference type="EnsemblPlants" id="OB11G23230.1">
    <property type="protein sequence ID" value="OB11G23230.1"/>
    <property type="gene ID" value="OB11G23230"/>
</dbReference>
<dbReference type="PANTHER" id="PTHR48055">
    <property type="entry name" value="LEUCINE-RICH REPEAT RECEPTOR PROTEIN KINASE EMS1"/>
    <property type="match status" value="1"/>
</dbReference>
<evidence type="ECO:0000313" key="2">
    <source>
        <dbReference type="Proteomes" id="UP000006038"/>
    </source>
</evidence>
<name>J3N937_ORYBR</name>
<dbReference type="InterPro" id="IPR051564">
    <property type="entry name" value="LRR_receptor-like_kinase"/>
</dbReference>
<keyword evidence="2" id="KW-1185">Reference proteome</keyword>
<dbReference type="AlphaFoldDB" id="J3N937"/>
<dbReference type="OMA" id="KREYSAQ"/>
<reference evidence="1" key="1">
    <citation type="journal article" date="2013" name="Nat. Commun.">
        <title>Whole-genome sequencing of Oryza brachyantha reveals mechanisms underlying Oryza genome evolution.</title>
        <authorList>
            <person name="Chen J."/>
            <person name="Huang Q."/>
            <person name="Gao D."/>
            <person name="Wang J."/>
            <person name="Lang Y."/>
            <person name="Liu T."/>
            <person name="Li B."/>
            <person name="Bai Z."/>
            <person name="Luis Goicoechea J."/>
            <person name="Liang C."/>
            <person name="Chen C."/>
            <person name="Zhang W."/>
            <person name="Sun S."/>
            <person name="Liao Y."/>
            <person name="Zhang X."/>
            <person name="Yang L."/>
            <person name="Song C."/>
            <person name="Wang M."/>
            <person name="Shi J."/>
            <person name="Liu G."/>
            <person name="Liu J."/>
            <person name="Zhou H."/>
            <person name="Zhou W."/>
            <person name="Yu Q."/>
            <person name="An N."/>
            <person name="Chen Y."/>
            <person name="Cai Q."/>
            <person name="Wang B."/>
            <person name="Liu B."/>
            <person name="Min J."/>
            <person name="Huang Y."/>
            <person name="Wu H."/>
            <person name="Li Z."/>
            <person name="Zhang Y."/>
            <person name="Yin Y."/>
            <person name="Song W."/>
            <person name="Jiang J."/>
            <person name="Jackson S.A."/>
            <person name="Wing R.A."/>
            <person name="Wang J."/>
            <person name="Chen M."/>
        </authorList>
    </citation>
    <scope>NUCLEOTIDE SEQUENCE [LARGE SCALE GENOMIC DNA]</scope>
    <source>
        <strain evidence="1">cv. IRGC 101232</strain>
    </source>
</reference>
<accession>J3N937</accession>
<reference evidence="1" key="2">
    <citation type="submission" date="2013-04" db="UniProtKB">
        <authorList>
            <consortium name="EnsemblPlants"/>
        </authorList>
    </citation>
    <scope>IDENTIFICATION</scope>
</reference>
<sequence>MEEYGARNMLSKSGDIYSSGILVLETITGNRTDSKFRQGLSLHECVELALHNNMTDVVDSWLLDRKYLQTNYDFSIKRKIDCLMLLLRLGMSSSQERALSRLPSGDIIKELVAIKQSL</sequence>
<dbReference type="Proteomes" id="UP000006038">
    <property type="component" value="Chromosome 11"/>
</dbReference>
<dbReference type="STRING" id="4533.J3N937"/>